<dbReference type="InterPro" id="IPR035901">
    <property type="entry name" value="GIY-YIG_endonuc_sf"/>
</dbReference>
<evidence type="ECO:0000256" key="1">
    <source>
        <dbReference type="SAM" id="MobiDB-lite"/>
    </source>
</evidence>
<feature type="region of interest" description="Disordered" evidence="1">
    <location>
        <begin position="232"/>
        <end position="254"/>
    </location>
</feature>
<reference evidence="3" key="1">
    <citation type="submission" date="2012-11" db="EMBL/GenBank/DDBJ databases">
        <authorList>
            <person name="Lucero-Rivera Y.E."/>
            <person name="Tovar-Ramirez D."/>
        </authorList>
    </citation>
    <scope>NUCLEOTIDE SEQUENCE</scope>
    <source>
        <tissue evidence="3">Salivary gland</tissue>
    </source>
</reference>
<dbReference type="GO" id="GO:0071897">
    <property type="term" value="P:DNA biosynthetic process"/>
    <property type="evidence" value="ECO:0007669"/>
    <property type="project" value="UniProtKB-ARBA"/>
</dbReference>
<accession>L7M153</accession>
<evidence type="ECO:0000313" key="3">
    <source>
        <dbReference type="EMBL" id="JAA56873.1"/>
    </source>
</evidence>
<dbReference type="CDD" id="cd00304">
    <property type="entry name" value="RT_like"/>
    <property type="match status" value="1"/>
</dbReference>
<dbReference type="Pfam" id="PF01541">
    <property type="entry name" value="GIY-YIG"/>
    <property type="match status" value="1"/>
</dbReference>
<proteinExistence type="evidence at transcript level"/>
<dbReference type="InterPro" id="IPR043502">
    <property type="entry name" value="DNA/RNA_pol_sf"/>
</dbReference>
<reference evidence="3" key="2">
    <citation type="journal article" date="2015" name="J. Proteomics">
        <title>Sexual differences in the sialomes of the zebra tick, Rhipicephalus pulchellus.</title>
        <authorList>
            <person name="Tan A.W."/>
            <person name="Francischetti I.M."/>
            <person name="Slovak M."/>
            <person name="Kini R.M."/>
            <person name="Ribeiro J.M."/>
        </authorList>
    </citation>
    <scope>NUCLEOTIDE SEQUENCE</scope>
    <source>
        <tissue evidence="3">Salivary gland</tissue>
    </source>
</reference>
<dbReference type="EMBL" id="GACK01008161">
    <property type="protein sequence ID" value="JAA56873.1"/>
    <property type="molecule type" value="mRNA"/>
</dbReference>
<dbReference type="InterPro" id="IPR000305">
    <property type="entry name" value="GIY-YIG_endonuc"/>
</dbReference>
<feature type="domain" description="GIY-YIG" evidence="2">
    <location>
        <begin position="300"/>
        <end position="381"/>
    </location>
</feature>
<dbReference type="SUPFAM" id="SSF82771">
    <property type="entry name" value="GIY-YIG endonuclease"/>
    <property type="match status" value="1"/>
</dbReference>
<dbReference type="CDD" id="cd10442">
    <property type="entry name" value="GIY-YIG_PLEs"/>
    <property type="match status" value="1"/>
</dbReference>
<dbReference type="PANTHER" id="PTHR21301">
    <property type="entry name" value="REVERSE TRANSCRIPTASE"/>
    <property type="match status" value="1"/>
</dbReference>
<name>L7M153_RHIPC</name>
<protein>
    <submittedName>
        <fullName evidence="3">Putative tick transposon</fullName>
    </submittedName>
</protein>
<dbReference type="PROSITE" id="PS50164">
    <property type="entry name" value="GIY_YIG"/>
    <property type="match status" value="1"/>
</dbReference>
<sequence length="427" mass="48265">MVSFDVVSLFTNVSVPLAVSCARAALEDDASLSKRTPLTTDDLCRLLEFCLSSTYFSYKGTIFRQNSGTAMGASISVTMANLTMEHIEGRPLRSFLQRPKLFLRYVDDCFCVVKTSEIENFRQHLNSVHPSIQFTAECERDHTLPFLDVQVARKGNGLEFAVYRKPTHTGRYLHYDSCHPASHKASVVTALLQRAENVCSSDTERRKEEAYVIADLRKNGYPKTFIRSVTRRAEKKKLRKSQSESASSSQKRVPVPYVQGASEALARIFGKEGVRIAHVPSCTMGRLLPRPKDRPTIDRAPGVVYRIPCADCPCSYIGHSKNFPERLRQHVNDVRKLDKERSPLAEHSETHDHRINFDEATILERETNWKKRVLLESWHIQRTAQNINRSLGTLPPAYVHGLRSTEGRIVNIVSASKTTLQCSPSHP</sequence>
<dbReference type="PANTHER" id="PTHR21301:SF10">
    <property type="entry name" value="REVERSE TRANSCRIPTASE DOMAIN-CONTAINING PROTEIN"/>
    <property type="match status" value="1"/>
</dbReference>
<dbReference type="InterPro" id="IPR058912">
    <property type="entry name" value="HTH_animal"/>
</dbReference>
<dbReference type="SUPFAM" id="SSF56672">
    <property type="entry name" value="DNA/RNA polymerases"/>
    <property type="match status" value="1"/>
</dbReference>
<organism evidence="3">
    <name type="scientific">Rhipicephalus pulchellus</name>
    <name type="common">Yellow backed tick</name>
    <name type="synonym">Dermacentor pulchellus</name>
    <dbReference type="NCBI Taxonomy" id="72859"/>
    <lineage>
        <taxon>Eukaryota</taxon>
        <taxon>Metazoa</taxon>
        <taxon>Ecdysozoa</taxon>
        <taxon>Arthropoda</taxon>
        <taxon>Chelicerata</taxon>
        <taxon>Arachnida</taxon>
        <taxon>Acari</taxon>
        <taxon>Parasitiformes</taxon>
        <taxon>Ixodida</taxon>
        <taxon>Ixodoidea</taxon>
        <taxon>Ixodidae</taxon>
        <taxon>Rhipicephalinae</taxon>
        <taxon>Rhipicephalus</taxon>
        <taxon>Rhipicephalus</taxon>
    </lineage>
</organism>
<dbReference type="Pfam" id="PF26215">
    <property type="entry name" value="HTH_animal"/>
    <property type="match status" value="1"/>
</dbReference>
<evidence type="ECO:0000259" key="2">
    <source>
        <dbReference type="PROSITE" id="PS50164"/>
    </source>
</evidence>
<dbReference type="Gene3D" id="3.40.1440.10">
    <property type="entry name" value="GIY-YIG endonuclease"/>
    <property type="match status" value="1"/>
</dbReference>
<dbReference type="AlphaFoldDB" id="L7M153"/>